<dbReference type="EMBL" id="JABEND010000009">
    <property type="protein sequence ID" value="NNG36940.1"/>
    <property type="molecule type" value="Genomic_DNA"/>
</dbReference>
<protein>
    <submittedName>
        <fullName evidence="2">Uncharacterized protein</fullName>
    </submittedName>
</protein>
<proteinExistence type="predicted"/>
<dbReference type="RefSeq" id="WP_171200647.1">
    <property type="nucleotide sequence ID" value="NZ_JABEND010000009.1"/>
</dbReference>
<dbReference type="Proteomes" id="UP000562984">
    <property type="component" value="Unassembled WGS sequence"/>
</dbReference>
<keyword evidence="3" id="KW-1185">Reference proteome</keyword>
<reference evidence="2 3" key="1">
    <citation type="submission" date="2020-05" db="EMBL/GenBank/DDBJ databases">
        <title>Nakamurella sp. DB0629 isolated from air conditioner.</title>
        <authorList>
            <person name="Kim D.H."/>
            <person name="Kim D.-U."/>
        </authorList>
    </citation>
    <scope>NUCLEOTIDE SEQUENCE [LARGE SCALE GENOMIC DNA]</scope>
    <source>
        <strain evidence="2 3">DB0629</strain>
    </source>
</reference>
<gene>
    <name evidence="2" type="ORF">HKD39_14715</name>
</gene>
<comment type="caution">
    <text evidence="2">The sequence shown here is derived from an EMBL/GenBank/DDBJ whole genome shotgun (WGS) entry which is preliminary data.</text>
</comment>
<evidence type="ECO:0000313" key="2">
    <source>
        <dbReference type="EMBL" id="NNG36940.1"/>
    </source>
</evidence>
<sequence>MAAVTETVVVRGQDGSPHVIHAGSEIPEWAEGQVGDHVRAEPKAKPPARRQKPKPDSDDDE</sequence>
<feature type="region of interest" description="Disordered" evidence="1">
    <location>
        <begin position="1"/>
        <end position="61"/>
    </location>
</feature>
<evidence type="ECO:0000256" key="1">
    <source>
        <dbReference type="SAM" id="MobiDB-lite"/>
    </source>
</evidence>
<accession>A0A849AEQ0</accession>
<feature type="compositionally biased region" description="Basic and acidic residues" evidence="1">
    <location>
        <begin position="34"/>
        <end position="44"/>
    </location>
</feature>
<organism evidence="2 3">
    <name type="scientific">Nakamurella aerolata</name>
    <dbReference type="NCBI Taxonomy" id="1656892"/>
    <lineage>
        <taxon>Bacteria</taxon>
        <taxon>Bacillati</taxon>
        <taxon>Actinomycetota</taxon>
        <taxon>Actinomycetes</taxon>
        <taxon>Nakamurellales</taxon>
        <taxon>Nakamurellaceae</taxon>
        <taxon>Nakamurella</taxon>
    </lineage>
</organism>
<name>A0A849AEQ0_9ACTN</name>
<dbReference type="AlphaFoldDB" id="A0A849AEQ0"/>
<evidence type="ECO:0000313" key="3">
    <source>
        <dbReference type="Proteomes" id="UP000562984"/>
    </source>
</evidence>